<dbReference type="AlphaFoldDB" id="A0A3L8E0F1"/>
<feature type="compositionally biased region" description="Basic and acidic residues" evidence="2">
    <location>
        <begin position="15"/>
        <end position="33"/>
    </location>
</feature>
<dbReference type="PROSITE" id="PS50175">
    <property type="entry name" value="ASP_PROT_RETROV"/>
    <property type="match status" value="1"/>
</dbReference>
<dbReference type="GO" id="GO:0006508">
    <property type="term" value="P:proteolysis"/>
    <property type="evidence" value="ECO:0007669"/>
    <property type="project" value="InterPro"/>
</dbReference>
<dbReference type="EMBL" id="QOIP01000002">
    <property type="protein sequence ID" value="RLU26190.1"/>
    <property type="molecule type" value="Genomic_DNA"/>
</dbReference>
<reference evidence="4" key="2">
    <citation type="submission" date="2018-07" db="EMBL/GenBank/DDBJ databases">
        <authorList>
            <person name="Mckenzie S.K."/>
            <person name="Kronauer D.J.C."/>
        </authorList>
    </citation>
    <scope>NUCLEOTIDE SEQUENCE</scope>
    <source>
        <strain evidence="4">Clonal line C1</strain>
    </source>
</reference>
<accession>A0A3L8E0F1</accession>
<evidence type="ECO:0000256" key="1">
    <source>
        <dbReference type="ARBA" id="ARBA00022801"/>
    </source>
</evidence>
<dbReference type="InterPro" id="IPR021109">
    <property type="entry name" value="Peptidase_aspartic_dom_sf"/>
</dbReference>
<name>A0A3L8E0F1_OOCBI</name>
<proteinExistence type="predicted"/>
<evidence type="ECO:0000256" key="2">
    <source>
        <dbReference type="SAM" id="MobiDB-lite"/>
    </source>
</evidence>
<dbReference type="GO" id="GO:0004190">
    <property type="term" value="F:aspartic-type endopeptidase activity"/>
    <property type="evidence" value="ECO:0007669"/>
    <property type="project" value="InterPro"/>
</dbReference>
<organism evidence="4">
    <name type="scientific">Ooceraea biroi</name>
    <name type="common">Clonal raider ant</name>
    <name type="synonym">Cerapachys biroi</name>
    <dbReference type="NCBI Taxonomy" id="2015173"/>
    <lineage>
        <taxon>Eukaryota</taxon>
        <taxon>Metazoa</taxon>
        <taxon>Ecdysozoa</taxon>
        <taxon>Arthropoda</taxon>
        <taxon>Hexapoda</taxon>
        <taxon>Insecta</taxon>
        <taxon>Pterygota</taxon>
        <taxon>Neoptera</taxon>
        <taxon>Endopterygota</taxon>
        <taxon>Hymenoptera</taxon>
        <taxon>Apocrita</taxon>
        <taxon>Aculeata</taxon>
        <taxon>Formicoidea</taxon>
        <taxon>Formicidae</taxon>
        <taxon>Dorylinae</taxon>
        <taxon>Ooceraea</taxon>
    </lineage>
</organism>
<sequence length="114" mass="12726">MTLRDRSTSGAPGSKLDKRGNEQAKGEWKERTKDQGISHRKYLKNVLLNGREIEALIDSGSDFSLIRADEYIKLGSSQLRSSELRFDGVGSNNTTLGEFEAKITVDGYSYPIRV</sequence>
<dbReference type="InterPro" id="IPR001995">
    <property type="entry name" value="Peptidase_A2_cat"/>
</dbReference>
<dbReference type="Gene3D" id="2.40.70.10">
    <property type="entry name" value="Acid Proteases"/>
    <property type="match status" value="1"/>
</dbReference>
<dbReference type="OrthoDB" id="7698374at2759"/>
<dbReference type="InterPro" id="IPR001969">
    <property type="entry name" value="Aspartic_peptidase_AS"/>
</dbReference>
<evidence type="ECO:0000259" key="3">
    <source>
        <dbReference type="PROSITE" id="PS50175"/>
    </source>
</evidence>
<dbReference type="PROSITE" id="PS00141">
    <property type="entry name" value="ASP_PROTEASE"/>
    <property type="match status" value="1"/>
</dbReference>
<comment type="caution">
    <text evidence="4">The sequence shown here is derived from an EMBL/GenBank/DDBJ whole genome shotgun (WGS) entry which is preliminary data.</text>
</comment>
<reference evidence="4" key="1">
    <citation type="journal article" date="2018" name="Genome Res.">
        <title>The genomic architecture and molecular evolution of ant odorant receptors.</title>
        <authorList>
            <person name="McKenzie S.K."/>
            <person name="Kronauer D.J.C."/>
        </authorList>
    </citation>
    <scope>NUCLEOTIDE SEQUENCE [LARGE SCALE GENOMIC DNA]</scope>
    <source>
        <strain evidence="4">Clonal line C1</strain>
    </source>
</reference>
<evidence type="ECO:0000313" key="4">
    <source>
        <dbReference type="EMBL" id="RLU26190.1"/>
    </source>
</evidence>
<dbReference type="SUPFAM" id="SSF50630">
    <property type="entry name" value="Acid proteases"/>
    <property type="match status" value="1"/>
</dbReference>
<feature type="domain" description="Peptidase A2" evidence="3">
    <location>
        <begin position="53"/>
        <end position="91"/>
    </location>
</feature>
<protein>
    <recommendedName>
        <fullName evidence="3">Peptidase A2 domain-containing protein</fullName>
    </recommendedName>
</protein>
<feature type="region of interest" description="Disordered" evidence="2">
    <location>
        <begin position="1"/>
        <end position="33"/>
    </location>
</feature>
<dbReference type="Proteomes" id="UP000279307">
    <property type="component" value="Chromosome 2"/>
</dbReference>
<keyword evidence="1" id="KW-0378">Hydrolase</keyword>
<gene>
    <name evidence="4" type="ORF">DMN91_002356</name>
</gene>